<reference evidence="2" key="1">
    <citation type="submission" date="2023-03" db="EMBL/GenBank/DDBJ databases">
        <title>Massive genome expansion in bonnet fungi (Mycena s.s.) driven by repeated elements and novel gene families across ecological guilds.</title>
        <authorList>
            <consortium name="Lawrence Berkeley National Laboratory"/>
            <person name="Harder C.B."/>
            <person name="Miyauchi S."/>
            <person name="Viragh M."/>
            <person name="Kuo A."/>
            <person name="Thoen E."/>
            <person name="Andreopoulos B."/>
            <person name="Lu D."/>
            <person name="Skrede I."/>
            <person name="Drula E."/>
            <person name="Henrissat B."/>
            <person name="Morin E."/>
            <person name="Kohler A."/>
            <person name="Barry K."/>
            <person name="LaButti K."/>
            <person name="Morin E."/>
            <person name="Salamov A."/>
            <person name="Lipzen A."/>
            <person name="Mereny Z."/>
            <person name="Hegedus B."/>
            <person name="Baldrian P."/>
            <person name="Stursova M."/>
            <person name="Weitz H."/>
            <person name="Taylor A."/>
            <person name="Grigoriev I.V."/>
            <person name="Nagy L.G."/>
            <person name="Martin F."/>
            <person name="Kauserud H."/>
        </authorList>
    </citation>
    <scope>NUCLEOTIDE SEQUENCE</scope>
    <source>
        <strain evidence="2">CBHHK182m</strain>
    </source>
</reference>
<feature type="region of interest" description="Disordered" evidence="1">
    <location>
        <begin position="238"/>
        <end position="265"/>
    </location>
</feature>
<organism evidence="2 3">
    <name type="scientific">Mycena metata</name>
    <dbReference type="NCBI Taxonomy" id="1033252"/>
    <lineage>
        <taxon>Eukaryota</taxon>
        <taxon>Fungi</taxon>
        <taxon>Dikarya</taxon>
        <taxon>Basidiomycota</taxon>
        <taxon>Agaricomycotina</taxon>
        <taxon>Agaricomycetes</taxon>
        <taxon>Agaricomycetidae</taxon>
        <taxon>Agaricales</taxon>
        <taxon>Marasmiineae</taxon>
        <taxon>Mycenaceae</taxon>
        <taxon>Mycena</taxon>
    </lineage>
</organism>
<name>A0AAD7H5Q5_9AGAR</name>
<comment type="caution">
    <text evidence="2">The sequence shown here is derived from an EMBL/GenBank/DDBJ whole genome shotgun (WGS) entry which is preliminary data.</text>
</comment>
<dbReference type="AlphaFoldDB" id="A0AAD7H5Q5"/>
<dbReference type="EMBL" id="JARKIB010000352">
    <property type="protein sequence ID" value="KAJ7713040.1"/>
    <property type="molecule type" value="Genomic_DNA"/>
</dbReference>
<keyword evidence="3" id="KW-1185">Reference proteome</keyword>
<proteinExistence type="predicted"/>
<feature type="compositionally biased region" description="Basic and acidic residues" evidence="1">
    <location>
        <begin position="253"/>
        <end position="265"/>
    </location>
</feature>
<sequence length="265" mass="29320">MVPIQGVVSRPGRQRMVWNGKGRGERDRTFEVQKLMLTKNGVSGALENRRNRDIGVVVGLYGSVSERRKEGGMIEFKMEFVFASGDGVVFCFATGSLYAGYIREGFAGTFKPETPGKHVEESARYEARIQTGGVSGEKIEQGKMSEEGKARGGSAGRLIVDACQHRHIRQWLCFHLDDFHLVNGLCNSFLGFCPFQVPPNKSIPCPPPRLKFRRNSRPFPTRRIALVTVLSSALDLSWGDARDGPPPNSLDPTPKEDDAKTILVP</sequence>
<gene>
    <name evidence="2" type="ORF">B0H16DRAFT_1478949</name>
</gene>
<protein>
    <submittedName>
        <fullName evidence="2">Uncharacterized protein</fullName>
    </submittedName>
</protein>
<accession>A0AAD7H5Q5</accession>
<evidence type="ECO:0000313" key="2">
    <source>
        <dbReference type="EMBL" id="KAJ7713040.1"/>
    </source>
</evidence>
<dbReference type="Proteomes" id="UP001215598">
    <property type="component" value="Unassembled WGS sequence"/>
</dbReference>
<evidence type="ECO:0000313" key="3">
    <source>
        <dbReference type="Proteomes" id="UP001215598"/>
    </source>
</evidence>
<evidence type="ECO:0000256" key="1">
    <source>
        <dbReference type="SAM" id="MobiDB-lite"/>
    </source>
</evidence>